<dbReference type="STRING" id="253628.A0A0D1YQ76"/>
<dbReference type="Pfam" id="PF07766">
    <property type="entry name" value="LETM1_RBD"/>
    <property type="match status" value="1"/>
</dbReference>
<dbReference type="GO" id="GO:0043022">
    <property type="term" value="F:ribosome binding"/>
    <property type="evidence" value="ECO:0007669"/>
    <property type="project" value="InterPro"/>
</dbReference>
<dbReference type="OrthoDB" id="73691at2759"/>
<protein>
    <recommendedName>
        <fullName evidence="2">Letm1 RBD domain-containing protein</fullName>
    </recommendedName>
</protein>
<name>A0A0D1YQ76_9PEZI</name>
<feature type="domain" description="Letm1 RBD" evidence="2">
    <location>
        <begin position="233"/>
        <end position="409"/>
    </location>
</feature>
<keyword evidence="1" id="KW-0496">Mitochondrion</keyword>
<dbReference type="AlphaFoldDB" id="A0A0D1YQ76"/>
<dbReference type="Proteomes" id="UP000053259">
    <property type="component" value="Unassembled WGS sequence"/>
</dbReference>
<gene>
    <name evidence="3" type="ORF">PV09_05827</name>
</gene>
<dbReference type="InterPro" id="IPR033122">
    <property type="entry name" value="LETM1-like_RBD"/>
</dbReference>
<evidence type="ECO:0000313" key="3">
    <source>
        <dbReference type="EMBL" id="KIW02762.1"/>
    </source>
</evidence>
<dbReference type="VEuPathDB" id="FungiDB:PV09_05827"/>
<sequence>MAAILPSSSVAAIGRHSLLLHLPPASRCSIYLVLQSHCLRETVVHPQVRFASTQVRKVISVGPSHGRRLQSPTFAPREQAASLQNALSDNTASSKVASINPYDFTDKINPPSTTLPVPINLPSRQSSTGAFRYYISVGKAYWAFYKAGIKNVWRNAQERRRLVRRKRAEKHSAPPSMPDTKENVVLDERALGQYANYPFTRAEFQFFIRSWRDAKKIPIFLVLLGIFGEYLPLVVMVCTPLVPYTCRIPKQVRKARETIEERRSRSFRGDMGTVPTPLKRGTDEVVRSVTDLDKVQIQHIARSLGLYFKFWESLGPLWPPTFVLRKRVEKRLQYLELDDALLKRDGGTRLLKGEEEIKIAAEDRGIDVLNRKPHELHQILAAWEHGADQGKTLSMLLSRPSAWNAEASS</sequence>
<dbReference type="EMBL" id="KN847547">
    <property type="protein sequence ID" value="KIW02762.1"/>
    <property type="molecule type" value="Genomic_DNA"/>
</dbReference>
<accession>A0A0D1YQ76</accession>
<evidence type="ECO:0000256" key="1">
    <source>
        <dbReference type="PROSITE-ProRule" id="PRU01094"/>
    </source>
</evidence>
<dbReference type="GeneID" id="27313800"/>
<proteinExistence type="predicted"/>
<dbReference type="InParanoid" id="A0A0D1YQ76"/>
<keyword evidence="4" id="KW-1185">Reference proteome</keyword>
<organism evidence="3 4">
    <name type="scientific">Verruconis gallopava</name>
    <dbReference type="NCBI Taxonomy" id="253628"/>
    <lineage>
        <taxon>Eukaryota</taxon>
        <taxon>Fungi</taxon>
        <taxon>Dikarya</taxon>
        <taxon>Ascomycota</taxon>
        <taxon>Pezizomycotina</taxon>
        <taxon>Dothideomycetes</taxon>
        <taxon>Pleosporomycetidae</taxon>
        <taxon>Venturiales</taxon>
        <taxon>Sympoventuriaceae</taxon>
        <taxon>Verruconis</taxon>
    </lineage>
</organism>
<evidence type="ECO:0000313" key="4">
    <source>
        <dbReference type="Proteomes" id="UP000053259"/>
    </source>
</evidence>
<dbReference type="RefSeq" id="XP_016212631.1">
    <property type="nucleotide sequence ID" value="XM_016359382.1"/>
</dbReference>
<dbReference type="HOGENOM" id="CLU_048915_0_0_1"/>
<dbReference type="PROSITE" id="PS51758">
    <property type="entry name" value="LETM1_RBD"/>
    <property type="match status" value="1"/>
</dbReference>
<reference evidence="3 4" key="1">
    <citation type="submission" date="2015-01" db="EMBL/GenBank/DDBJ databases">
        <title>The Genome Sequence of Ochroconis gallopava CBS43764.</title>
        <authorList>
            <consortium name="The Broad Institute Genomics Platform"/>
            <person name="Cuomo C."/>
            <person name="de Hoog S."/>
            <person name="Gorbushina A."/>
            <person name="Stielow B."/>
            <person name="Teixiera M."/>
            <person name="Abouelleil A."/>
            <person name="Chapman S.B."/>
            <person name="Priest M."/>
            <person name="Young S.K."/>
            <person name="Wortman J."/>
            <person name="Nusbaum C."/>
            <person name="Birren B."/>
        </authorList>
    </citation>
    <scope>NUCLEOTIDE SEQUENCE [LARGE SCALE GENOMIC DNA]</scope>
    <source>
        <strain evidence="3 4">CBS 43764</strain>
    </source>
</reference>
<evidence type="ECO:0000259" key="2">
    <source>
        <dbReference type="PROSITE" id="PS51758"/>
    </source>
</evidence>